<feature type="non-terminal residue" evidence="1">
    <location>
        <position position="78"/>
    </location>
</feature>
<dbReference type="Proteomes" id="UP001470230">
    <property type="component" value="Unassembled WGS sequence"/>
</dbReference>
<proteinExistence type="predicted"/>
<accession>A0ABR2H4D3</accession>
<name>A0ABR2H4D3_9EUKA</name>
<gene>
    <name evidence="1" type="ORF">M9Y10_030529</name>
</gene>
<feature type="non-terminal residue" evidence="1">
    <location>
        <position position="1"/>
    </location>
</feature>
<keyword evidence="2" id="KW-1185">Reference proteome</keyword>
<evidence type="ECO:0000313" key="2">
    <source>
        <dbReference type="Proteomes" id="UP001470230"/>
    </source>
</evidence>
<dbReference type="EMBL" id="JAPFFF010000044">
    <property type="protein sequence ID" value="KAK8840751.1"/>
    <property type="molecule type" value="Genomic_DNA"/>
</dbReference>
<reference evidence="1 2" key="1">
    <citation type="submission" date="2024-04" db="EMBL/GenBank/DDBJ databases">
        <title>Tritrichomonas musculus Genome.</title>
        <authorList>
            <person name="Alves-Ferreira E."/>
            <person name="Grigg M."/>
            <person name="Lorenzi H."/>
            <person name="Galac M."/>
        </authorList>
    </citation>
    <scope>NUCLEOTIDE SEQUENCE [LARGE SCALE GENOMIC DNA]</scope>
    <source>
        <strain evidence="1 2">EAF2021</strain>
    </source>
</reference>
<sequence>VATPVKVTTEVIASFTNNIEGNLILQKNVYVQVVLACAKLSELTHQNKFVAEVLYESFHNRFNSTEDLILSHLANIFT</sequence>
<evidence type="ECO:0000313" key="1">
    <source>
        <dbReference type="EMBL" id="KAK8840751.1"/>
    </source>
</evidence>
<comment type="caution">
    <text evidence="1">The sequence shown here is derived from an EMBL/GenBank/DDBJ whole genome shotgun (WGS) entry which is preliminary data.</text>
</comment>
<protein>
    <submittedName>
        <fullName evidence="1">Uncharacterized protein</fullName>
    </submittedName>
</protein>
<organism evidence="1 2">
    <name type="scientific">Tritrichomonas musculus</name>
    <dbReference type="NCBI Taxonomy" id="1915356"/>
    <lineage>
        <taxon>Eukaryota</taxon>
        <taxon>Metamonada</taxon>
        <taxon>Parabasalia</taxon>
        <taxon>Tritrichomonadida</taxon>
        <taxon>Tritrichomonadidae</taxon>
        <taxon>Tritrichomonas</taxon>
    </lineage>
</organism>